<evidence type="ECO:0000256" key="1">
    <source>
        <dbReference type="SAM" id="MobiDB-lite"/>
    </source>
</evidence>
<organism evidence="2 3">
    <name type="scientific">Eleusine coracana subsp. coracana</name>
    <dbReference type="NCBI Taxonomy" id="191504"/>
    <lineage>
        <taxon>Eukaryota</taxon>
        <taxon>Viridiplantae</taxon>
        <taxon>Streptophyta</taxon>
        <taxon>Embryophyta</taxon>
        <taxon>Tracheophyta</taxon>
        <taxon>Spermatophyta</taxon>
        <taxon>Magnoliopsida</taxon>
        <taxon>Liliopsida</taxon>
        <taxon>Poales</taxon>
        <taxon>Poaceae</taxon>
        <taxon>PACMAD clade</taxon>
        <taxon>Chloridoideae</taxon>
        <taxon>Cynodonteae</taxon>
        <taxon>Eleusininae</taxon>
        <taxon>Eleusine</taxon>
    </lineage>
</organism>
<comment type="caution">
    <text evidence="2">The sequence shown here is derived from an EMBL/GenBank/DDBJ whole genome shotgun (WGS) entry which is preliminary data.</text>
</comment>
<protein>
    <submittedName>
        <fullName evidence="2">Uncharacterized protein</fullName>
    </submittedName>
</protein>
<proteinExistence type="predicted"/>
<evidence type="ECO:0000313" key="2">
    <source>
        <dbReference type="EMBL" id="GJN05230.1"/>
    </source>
</evidence>
<reference evidence="2" key="2">
    <citation type="submission" date="2021-12" db="EMBL/GenBank/DDBJ databases">
        <title>Resequencing data analysis of finger millet.</title>
        <authorList>
            <person name="Hatakeyama M."/>
            <person name="Aluri S."/>
            <person name="Balachadran M.T."/>
            <person name="Sivarajan S.R."/>
            <person name="Poveda L."/>
            <person name="Shimizu-Inatsugi R."/>
            <person name="Schlapbach R."/>
            <person name="Sreeman S.M."/>
            <person name="Shimizu K.K."/>
        </authorList>
    </citation>
    <scope>NUCLEOTIDE SEQUENCE</scope>
</reference>
<name>A0AAV5D583_ELECO</name>
<dbReference type="Proteomes" id="UP001054889">
    <property type="component" value="Unassembled WGS sequence"/>
</dbReference>
<dbReference type="EMBL" id="BQKI01000012">
    <property type="protein sequence ID" value="GJN05230.1"/>
    <property type="molecule type" value="Genomic_DNA"/>
</dbReference>
<evidence type="ECO:0000313" key="3">
    <source>
        <dbReference type="Proteomes" id="UP001054889"/>
    </source>
</evidence>
<sequence length="117" mass="13137">MRRRREGPLLPSDLGPTIKEPVRRSGAARRLKPSWRCQMEEVVVLDEDAAEAGGRSLRFDRRSPSGSASDPVVGVKDSKGKAKELSQWESDLRKQEADIKRREEALRIAGVPMENKN</sequence>
<dbReference type="AlphaFoldDB" id="A0AAV5D583"/>
<feature type="compositionally biased region" description="Basic and acidic residues" evidence="1">
    <location>
        <begin position="76"/>
        <end position="89"/>
    </location>
</feature>
<feature type="region of interest" description="Disordered" evidence="1">
    <location>
        <begin position="1"/>
        <end position="26"/>
    </location>
</feature>
<reference evidence="2" key="1">
    <citation type="journal article" date="2018" name="DNA Res.">
        <title>Multiple hybrid de novo genome assembly of finger millet, an orphan allotetraploid crop.</title>
        <authorList>
            <person name="Hatakeyama M."/>
            <person name="Aluri S."/>
            <person name="Balachadran M.T."/>
            <person name="Sivarajan S.R."/>
            <person name="Patrignani A."/>
            <person name="Gruter S."/>
            <person name="Poveda L."/>
            <person name="Shimizu-Inatsugi R."/>
            <person name="Baeten J."/>
            <person name="Francoijs K.J."/>
            <person name="Nataraja K.N."/>
            <person name="Reddy Y.A.N."/>
            <person name="Phadnis S."/>
            <person name="Ravikumar R.L."/>
            <person name="Schlapbach R."/>
            <person name="Sreeman S.M."/>
            <person name="Shimizu K.K."/>
        </authorList>
    </citation>
    <scope>NUCLEOTIDE SEQUENCE</scope>
</reference>
<accession>A0AAV5D583</accession>
<keyword evidence="3" id="KW-1185">Reference proteome</keyword>
<feature type="region of interest" description="Disordered" evidence="1">
    <location>
        <begin position="54"/>
        <end position="89"/>
    </location>
</feature>
<gene>
    <name evidence="2" type="primary">ga22841</name>
    <name evidence="2" type="ORF">PR202_ga22841</name>
</gene>